<name>A0AA90P495_9BACI</name>
<comment type="caution">
    <text evidence="2">The sequence shown here is derived from an EMBL/GenBank/DDBJ whole genome shotgun (WGS) entry which is preliminary data.</text>
</comment>
<accession>A0AA90P495</accession>
<evidence type="ECO:0000313" key="2">
    <source>
        <dbReference type="EMBL" id="MDP1418669.1"/>
    </source>
</evidence>
<feature type="region of interest" description="Disordered" evidence="1">
    <location>
        <begin position="47"/>
        <end position="76"/>
    </location>
</feature>
<dbReference type="Proteomes" id="UP001178277">
    <property type="component" value="Unassembled WGS sequence"/>
</dbReference>
<proteinExistence type="predicted"/>
<dbReference type="RefSeq" id="WP_305160153.1">
    <property type="nucleotide sequence ID" value="NZ_JAUUTP010000008.1"/>
</dbReference>
<evidence type="ECO:0000256" key="1">
    <source>
        <dbReference type="SAM" id="MobiDB-lite"/>
    </source>
</evidence>
<protein>
    <submittedName>
        <fullName evidence="2">Uncharacterized protein</fullName>
    </submittedName>
</protein>
<dbReference type="AlphaFoldDB" id="A0AA90P495"/>
<gene>
    <name evidence="2" type="ORF">Q8G35_09630</name>
</gene>
<reference evidence="2" key="1">
    <citation type="submission" date="2023-07" db="EMBL/GenBank/DDBJ databases">
        <title>Murine gut Bacillus species.</title>
        <authorList>
            <person name="Gutman E."/>
            <person name="Hashuel R."/>
            <person name="Litvak Y."/>
        </authorList>
    </citation>
    <scope>NUCLEOTIDE SEQUENCE</scope>
    <source>
        <strain evidence="2">RU283</strain>
    </source>
</reference>
<sequence>MQKKSHGMLWTTSGRKILSMQATLTFAARNLRRYPTGQARARNGRGHLFFKPASNPIKNQKGSGMKPFRNLLKSIN</sequence>
<organism evidence="2 3">
    <name type="scientific">Peribacillus simplex</name>
    <dbReference type="NCBI Taxonomy" id="1478"/>
    <lineage>
        <taxon>Bacteria</taxon>
        <taxon>Bacillati</taxon>
        <taxon>Bacillota</taxon>
        <taxon>Bacilli</taxon>
        <taxon>Bacillales</taxon>
        <taxon>Bacillaceae</taxon>
        <taxon>Peribacillus</taxon>
    </lineage>
</organism>
<dbReference type="EMBL" id="JAUUTP010000008">
    <property type="protein sequence ID" value="MDP1418669.1"/>
    <property type="molecule type" value="Genomic_DNA"/>
</dbReference>
<evidence type="ECO:0000313" key="3">
    <source>
        <dbReference type="Proteomes" id="UP001178277"/>
    </source>
</evidence>